<evidence type="ECO:0000313" key="2">
    <source>
        <dbReference type="Proteomes" id="UP001236369"/>
    </source>
</evidence>
<name>A0ABU0HLF5_9HYPH</name>
<dbReference type="Proteomes" id="UP001236369">
    <property type="component" value="Unassembled WGS sequence"/>
</dbReference>
<evidence type="ECO:0000313" key="1">
    <source>
        <dbReference type="EMBL" id="MDQ0442525.1"/>
    </source>
</evidence>
<comment type="caution">
    <text evidence="1">The sequence shown here is derived from an EMBL/GenBank/DDBJ whole genome shotgun (WGS) entry which is preliminary data.</text>
</comment>
<protein>
    <recommendedName>
        <fullName evidence="3">Secreted protein</fullName>
    </recommendedName>
</protein>
<proteinExistence type="predicted"/>
<reference evidence="1 2" key="1">
    <citation type="submission" date="2023-07" db="EMBL/GenBank/DDBJ databases">
        <title>Genomic Encyclopedia of Type Strains, Phase IV (KMG-IV): sequencing the most valuable type-strain genomes for metagenomic binning, comparative biology and taxonomic classification.</title>
        <authorList>
            <person name="Goeker M."/>
        </authorList>
    </citation>
    <scope>NUCLEOTIDE SEQUENCE [LARGE SCALE GENOMIC DNA]</scope>
    <source>
        <strain evidence="1 2">DSM 19562</strain>
    </source>
</reference>
<evidence type="ECO:0008006" key="3">
    <source>
        <dbReference type="Google" id="ProtNLM"/>
    </source>
</evidence>
<organism evidence="1 2">
    <name type="scientific">Methylobacterium persicinum</name>
    <dbReference type="NCBI Taxonomy" id="374426"/>
    <lineage>
        <taxon>Bacteria</taxon>
        <taxon>Pseudomonadati</taxon>
        <taxon>Pseudomonadota</taxon>
        <taxon>Alphaproteobacteria</taxon>
        <taxon>Hyphomicrobiales</taxon>
        <taxon>Methylobacteriaceae</taxon>
        <taxon>Methylobacterium</taxon>
    </lineage>
</organism>
<gene>
    <name evidence="1" type="ORF">QO016_002019</name>
</gene>
<dbReference type="EMBL" id="JAUSVV010000003">
    <property type="protein sequence ID" value="MDQ0442525.1"/>
    <property type="molecule type" value="Genomic_DNA"/>
</dbReference>
<accession>A0ABU0HLF5</accession>
<keyword evidence="2" id="KW-1185">Reference proteome</keyword>
<sequence length="100" mass="10392">MAARTAFVLITSTHAAFDDQTGSPASSLWFEMAGSPAPRGMPASPKVARLKCVNVRRTRGDGGIRSLTKDVIWNVGSRSGGGFASARSGVRSAANGLPRC</sequence>